<keyword evidence="3" id="KW-1185">Reference proteome</keyword>
<evidence type="ECO:0000256" key="1">
    <source>
        <dbReference type="SAM" id="Phobius"/>
    </source>
</evidence>
<evidence type="ECO:0000313" key="3">
    <source>
        <dbReference type="Proteomes" id="UP000185936"/>
    </source>
</evidence>
<feature type="transmembrane region" description="Helical" evidence="1">
    <location>
        <begin position="12"/>
        <end position="33"/>
    </location>
</feature>
<dbReference type="EMBL" id="FTNR01000002">
    <property type="protein sequence ID" value="SIR73916.1"/>
    <property type="molecule type" value="Genomic_DNA"/>
</dbReference>
<dbReference type="AlphaFoldDB" id="A0A1N7DDM2"/>
<proteinExistence type="predicted"/>
<gene>
    <name evidence="2" type="ORF">SAMN05421752_102179</name>
</gene>
<accession>A0A1N7DDM2</accession>
<dbReference type="Proteomes" id="UP000185936">
    <property type="component" value="Unassembled WGS sequence"/>
</dbReference>
<keyword evidence="1" id="KW-0812">Transmembrane</keyword>
<keyword evidence="1" id="KW-1133">Transmembrane helix</keyword>
<dbReference type="OrthoDB" id="206233at2157"/>
<sequence>MGSSMSLPRTPIEWFMLGPVLVVLNVVVLLATNHTLPEAVAMGVFYGFAMALVLVIVATVWNTHREASDSADAESAE</sequence>
<name>A0A1N7DDM2_9EURY</name>
<keyword evidence="1" id="KW-0472">Membrane</keyword>
<reference evidence="3" key="1">
    <citation type="submission" date="2017-01" db="EMBL/GenBank/DDBJ databases">
        <authorList>
            <person name="Varghese N."/>
            <person name="Submissions S."/>
        </authorList>
    </citation>
    <scope>NUCLEOTIDE SEQUENCE [LARGE SCALE GENOMIC DNA]</scope>
    <source>
        <strain evidence="3">type strain: HArc-</strain>
    </source>
</reference>
<dbReference type="RefSeq" id="WP_076607881.1">
    <property type="nucleotide sequence ID" value="NZ_FTNR01000002.1"/>
</dbReference>
<organism evidence="2 3">
    <name type="scientific">Natronorubrum thiooxidans</name>
    <dbReference type="NCBI Taxonomy" id="308853"/>
    <lineage>
        <taxon>Archaea</taxon>
        <taxon>Methanobacteriati</taxon>
        <taxon>Methanobacteriota</taxon>
        <taxon>Stenosarchaea group</taxon>
        <taxon>Halobacteria</taxon>
        <taxon>Halobacteriales</taxon>
        <taxon>Natrialbaceae</taxon>
        <taxon>Natronorubrum</taxon>
    </lineage>
</organism>
<feature type="transmembrane region" description="Helical" evidence="1">
    <location>
        <begin position="39"/>
        <end position="61"/>
    </location>
</feature>
<protein>
    <submittedName>
        <fullName evidence="2">Uncharacterized protein</fullName>
    </submittedName>
</protein>
<evidence type="ECO:0000313" key="2">
    <source>
        <dbReference type="EMBL" id="SIR73916.1"/>
    </source>
</evidence>